<evidence type="ECO:0000313" key="2">
    <source>
        <dbReference type="EMBL" id="MCW3798871.1"/>
    </source>
</evidence>
<protein>
    <submittedName>
        <fullName evidence="2">MerC domain-containing protein</fullName>
    </submittedName>
</protein>
<dbReference type="Proteomes" id="UP001526246">
    <property type="component" value="Unassembled WGS sequence"/>
</dbReference>
<reference evidence="2 3" key="1">
    <citation type="submission" date="2022-10" db="EMBL/GenBank/DDBJ databases">
        <title>Sphingomonas sp.</title>
        <authorList>
            <person name="Jin C."/>
        </authorList>
    </citation>
    <scope>NUCLEOTIDE SEQUENCE [LARGE SCALE GENOMIC DNA]</scope>
    <source>
        <strain evidence="2 3">BN140010</strain>
    </source>
</reference>
<feature type="transmembrane region" description="Helical" evidence="1">
    <location>
        <begin position="68"/>
        <end position="90"/>
    </location>
</feature>
<keyword evidence="1" id="KW-0812">Transmembrane</keyword>
<sequence>MHSNHRLDRLAIGLSGLCVVHCVATTVLIALLSAAGGVLGAEWIHEVGLTIAMLLGAFALYRGIAEHGFMMPSAVGGLGLGVMAGALTLPHDGTEAAATIVGVLILALGHDLNRRGTVHPFGKVTA</sequence>
<dbReference type="Pfam" id="PF03203">
    <property type="entry name" value="MerC"/>
    <property type="match status" value="1"/>
</dbReference>
<evidence type="ECO:0000313" key="3">
    <source>
        <dbReference type="Proteomes" id="UP001526246"/>
    </source>
</evidence>
<dbReference type="InterPro" id="IPR004891">
    <property type="entry name" value="Mercury-R_MerC"/>
</dbReference>
<comment type="caution">
    <text evidence="2">The sequence shown here is derived from an EMBL/GenBank/DDBJ whole genome shotgun (WGS) entry which is preliminary data.</text>
</comment>
<dbReference type="RefSeq" id="WP_264883945.1">
    <property type="nucleotide sequence ID" value="NZ_JAPDOB010000002.1"/>
</dbReference>
<keyword evidence="1" id="KW-1133">Transmembrane helix</keyword>
<name>A0ABT3JIQ7_9SPHN</name>
<keyword evidence="3" id="KW-1185">Reference proteome</keyword>
<gene>
    <name evidence="2" type="ORF">OMW55_13730</name>
</gene>
<feature type="transmembrane region" description="Helical" evidence="1">
    <location>
        <begin position="43"/>
        <end position="61"/>
    </location>
</feature>
<keyword evidence="1" id="KW-0472">Membrane</keyword>
<feature type="transmembrane region" description="Helical" evidence="1">
    <location>
        <begin position="12"/>
        <end position="37"/>
    </location>
</feature>
<proteinExistence type="predicted"/>
<evidence type="ECO:0000256" key="1">
    <source>
        <dbReference type="SAM" id="Phobius"/>
    </source>
</evidence>
<dbReference type="EMBL" id="JAPDOB010000002">
    <property type="protein sequence ID" value="MCW3798871.1"/>
    <property type="molecule type" value="Genomic_DNA"/>
</dbReference>
<accession>A0ABT3JIQ7</accession>
<organism evidence="2 3">
    <name type="scientific">Sphingomonas arvum</name>
    <dbReference type="NCBI Taxonomy" id="2992113"/>
    <lineage>
        <taxon>Bacteria</taxon>
        <taxon>Pseudomonadati</taxon>
        <taxon>Pseudomonadota</taxon>
        <taxon>Alphaproteobacteria</taxon>
        <taxon>Sphingomonadales</taxon>
        <taxon>Sphingomonadaceae</taxon>
        <taxon>Sphingomonas</taxon>
    </lineage>
</organism>